<feature type="domain" description="C2H2-type" evidence="2">
    <location>
        <begin position="110"/>
        <end position="138"/>
    </location>
</feature>
<proteinExistence type="predicted"/>
<dbReference type="PROSITE" id="PS50157">
    <property type="entry name" value="ZINC_FINGER_C2H2_2"/>
    <property type="match status" value="1"/>
</dbReference>
<keyword evidence="1" id="KW-0863">Zinc-finger</keyword>
<accession>A0A1I7UPS3</accession>
<keyword evidence="3" id="KW-1185">Reference proteome</keyword>
<dbReference type="SMART" id="SM00355">
    <property type="entry name" value="ZnF_C2H2"/>
    <property type="match status" value="2"/>
</dbReference>
<reference evidence="4" key="1">
    <citation type="submission" date="2016-11" db="UniProtKB">
        <authorList>
            <consortium name="WormBaseParasite"/>
        </authorList>
    </citation>
    <scope>IDENTIFICATION</scope>
</reference>
<sequence>MPIAGKYVEYRFCCCSIVFTGLIETFPIATQLPCDIKKRVVEAGHGGREEEEEEEEEEDQDLTVAVQEVLENHVIVVLRAAELLMDLNLFIFLRPLSSSPPRRGKSPIAYSCRQCHQKFVTIRELSEHEIEKHDAEINCYHCDKKSSSVDRAITHIRHRHTEKPVFCAYCREPLGKSAELMSDDDWDGFKDHTQKEAVKKRMFRHGSVTNGSISVALRGVGACPHGPPVKCKNFPQCPGAKCLYSHNMCRYEESCNKSTCPFDHPNRPRTCMTCINEMKMRRNFRH</sequence>
<evidence type="ECO:0000259" key="2">
    <source>
        <dbReference type="PROSITE" id="PS50157"/>
    </source>
</evidence>
<dbReference type="Proteomes" id="UP000095282">
    <property type="component" value="Unplaced"/>
</dbReference>
<protein>
    <submittedName>
        <fullName evidence="4">C2H2-type domain-containing protein</fullName>
    </submittedName>
</protein>
<evidence type="ECO:0000256" key="1">
    <source>
        <dbReference type="PROSITE-ProRule" id="PRU00042"/>
    </source>
</evidence>
<keyword evidence="1" id="KW-0479">Metal-binding</keyword>
<keyword evidence="1" id="KW-0862">Zinc</keyword>
<evidence type="ECO:0000313" key="3">
    <source>
        <dbReference type="Proteomes" id="UP000095282"/>
    </source>
</evidence>
<dbReference type="InterPro" id="IPR013087">
    <property type="entry name" value="Znf_C2H2_type"/>
</dbReference>
<dbReference type="Gene3D" id="4.10.1000.40">
    <property type="match status" value="1"/>
</dbReference>
<dbReference type="STRING" id="1561998.A0A1I7UPS3"/>
<dbReference type="PROSITE" id="PS00028">
    <property type="entry name" value="ZINC_FINGER_C2H2_1"/>
    <property type="match status" value="1"/>
</dbReference>
<dbReference type="WBParaSite" id="Csp11.Scaffold630.g18126.t2">
    <property type="protein sequence ID" value="Csp11.Scaffold630.g18126.t2"/>
    <property type="gene ID" value="Csp11.Scaffold630.g18126"/>
</dbReference>
<organism evidence="3 4">
    <name type="scientific">Caenorhabditis tropicalis</name>
    <dbReference type="NCBI Taxonomy" id="1561998"/>
    <lineage>
        <taxon>Eukaryota</taxon>
        <taxon>Metazoa</taxon>
        <taxon>Ecdysozoa</taxon>
        <taxon>Nematoda</taxon>
        <taxon>Chromadorea</taxon>
        <taxon>Rhabditida</taxon>
        <taxon>Rhabditina</taxon>
        <taxon>Rhabditomorpha</taxon>
        <taxon>Rhabditoidea</taxon>
        <taxon>Rhabditidae</taxon>
        <taxon>Peloderinae</taxon>
        <taxon>Caenorhabditis</taxon>
    </lineage>
</organism>
<evidence type="ECO:0000313" key="4">
    <source>
        <dbReference type="WBParaSite" id="Csp11.Scaffold630.g18126.t2"/>
    </source>
</evidence>
<name>A0A1I7UPS3_9PELO</name>
<dbReference type="AlphaFoldDB" id="A0A1I7UPS3"/>
<dbReference type="GO" id="GO:0008270">
    <property type="term" value="F:zinc ion binding"/>
    <property type="evidence" value="ECO:0007669"/>
    <property type="project" value="UniProtKB-KW"/>
</dbReference>
<dbReference type="Gene3D" id="3.30.160.60">
    <property type="entry name" value="Classic Zinc Finger"/>
    <property type="match status" value="1"/>
</dbReference>